<protein>
    <submittedName>
        <fullName evidence="2">Uncharacterized protein</fullName>
    </submittedName>
</protein>
<feature type="region of interest" description="Disordered" evidence="1">
    <location>
        <begin position="153"/>
        <end position="184"/>
    </location>
</feature>
<sequence length="184" mass="20977">MVISGKVSKINAKIPVSKVDHGKKNCDVDLQVPVSPSSSESLEDEVIALRARNKVLLEALKGVNESATALKKKHFDLVWFARNRYRYPNHGASKRIQESEEHREDLDLLKSDDGDYHHGFQAGVLAASRMFQEQSDILHVNDQDEEEKLMANSIKHREKVEESKTKFERRRSLPQVEAGEFPEN</sequence>
<dbReference type="Proteomes" id="UP001153069">
    <property type="component" value="Unassembled WGS sequence"/>
</dbReference>
<dbReference type="AlphaFoldDB" id="A0A9N8EWL8"/>
<dbReference type="EMBL" id="CAICTM010002043">
    <property type="protein sequence ID" value="CAB9527685.1"/>
    <property type="molecule type" value="Genomic_DNA"/>
</dbReference>
<keyword evidence="3" id="KW-1185">Reference proteome</keyword>
<comment type="caution">
    <text evidence="2">The sequence shown here is derived from an EMBL/GenBank/DDBJ whole genome shotgun (WGS) entry which is preliminary data.</text>
</comment>
<evidence type="ECO:0000313" key="2">
    <source>
        <dbReference type="EMBL" id="CAB9527685.1"/>
    </source>
</evidence>
<gene>
    <name evidence="2" type="ORF">SEMRO_2045_G312440.1</name>
</gene>
<evidence type="ECO:0000256" key="1">
    <source>
        <dbReference type="SAM" id="MobiDB-lite"/>
    </source>
</evidence>
<name>A0A9N8EWL8_9STRA</name>
<proteinExistence type="predicted"/>
<reference evidence="2" key="1">
    <citation type="submission" date="2020-06" db="EMBL/GenBank/DDBJ databases">
        <authorList>
            <consortium name="Plant Systems Biology data submission"/>
        </authorList>
    </citation>
    <scope>NUCLEOTIDE SEQUENCE</scope>
    <source>
        <strain evidence="2">D6</strain>
    </source>
</reference>
<accession>A0A9N8EWL8</accession>
<organism evidence="2 3">
    <name type="scientific">Seminavis robusta</name>
    <dbReference type="NCBI Taxonomy" id="568900"/>
    <lineage>
        <taxon>Eukaryota</taxon>
        <taxon>Sar</taxon>
        <taxon>Stramenopiles</taxon>
        <taxon>Ochrophyta</taxon>
        <taxon>Bacillariophyta</taxon>
        <taxon>Bacillariophyceae</taxon>
        <taxon>Bacillariophycidae</taxon>
        <taxon>Naviculales</taxon>
        <taxon>Naviculaceae</taxon>
        <taxon>Seminavis</taxon>
    </lineage>
</organism>
<dbReference type="OrthoDB" id="10493462at2759"/>
<evidence type="ECO:0000313" key="3">
    <source>
        <dbReference type="Proteomes" id="UP001153069"/>
    </source>
</evidence>